<organism evidence="2 3">
    <name type="scientific">Blastopirellula retiformator</name>
    <dbReference type="NCBI Taxonomy" id="2527970"/>
    <lineage>
        <taxon>Bacteria</taxon>
        <taxon>Pseudomonadati</taxon>
        <taxon>Planctomycetota</taxon>
        <taxon>Planctomycetia</taxon>
        <taxon>Pirellulales</taxon>
        <taxon>Pirellulaceae</taxon>
        <taxon>Blastopirellula</taxon>
    </lineage>
</organism>
<dbReference type="RefSeq" id="WP_146436651.1">
    <property type="nucleotide sequence ID" value="NZ_SJPF01000007.1"/>
</dbReference>
<feature type="compositionally biased region" description="Basic and acidic residues" evidence="1">
    <location>
        <begin position="424"/>
        <end position="444"/>
    </location>
</feature>
<name>A0A5C5UUB6_9BACT</name>
<sequence length="806" mass="89353">MRNPFHFFRKNQKALLAVFGVLLMIVFTIGGVVTSFFPQRAAFEAEDKTVVKIDGAPLTSPEIDRLRQDSSLVSLITGLAIARTQEVGGFPNPPSPPISGLRYQSASGPNSPGGPMREEISTRQVITDHLFSLEGERLGIAIGDDIVRDFMTSVTGGSITPDQYNELLAEAQGNEGRITYDQMFEMFRRVIQVQKTKRLLLEGISTATPASAWVNFRNLNRTIDVQLYPVNSSDYLSKVKQNPSDADLRKLFNKFNDQIRNPQTGDPGFLQLDKAAIGYVKADYDKFLQAELAKISDEQVAEYYEENKDSSFRKPVADPVAPMNQPAPEEKPTEEKPTEEAPADDKPAEEKPAAEEPKMEAPATEEKPAEPAPMTDKPAEEAPAEEKPAADEKPAEEKPADEESSFLSTGREAMLVAFQEETTEEKPAPEETPAEEKPADDKPAAEAPMTEAPATDAKPMEEAAAPMGETPAGEQPPVEYRPLEEVKEQIKTSIARPLAQASVKAALQNVADILKREYDDYFYLDEEDKTGTPFDKLDLKKLAQQNGLEYGEMPKMDYIAAMESPYGMISHAEFSFNPQQGGLQRNDLRLIDAIFGSKAELYSPQEFPGTSSTSMFSMPADQQFVYWKTDEAEGYVPTFDDVKDQVVAAWKEQQAAKLAKAEAEKIAAGAKGDAPLNEVVPAKDGVIVADNITYYQEIRQPGQYLLAEIPGVEKTGIEALDTIFAAPVGETFVVPNADKSVWYVARVTGERKTEAEIRDQLKAEMNGEYPFSVVYLEGMKSQIRWSEVQEELFERFNVEWQMIPEN</sequence>
<dbReference type="PANTHER" id="PTHR36135:SF1">
    <property type="entry name" value="FIBROUS SHEATH CABYR-BINDING PROTEIN"/>
    <property type="match status" value="1"/>
</dbReference>
<reference evidence="2 3" key="1">
    <citation type="submission" date="2019-02" db="EMBL/GenBank/DDBJ databases">
        <title>Deep-cultivation of Planctomycetes and their phenomic and genomic characterization uncovers novel biology.</title>
        <authorList>
            <person name="Wiegand S."/>
            <person name="Jogler M."/>
            <person name="Boedeker C."/>
            <person name="Pinto D."/>
            <person name="Vollmers J."/>
            <person name="Rivas-Marin E."/>
            <person name="Kohn T."/>
            <person name="Peeters S.H."/>
            <person name="Heuer A."/>
            <person name="Rast P."/>
            <person name="Oberbeckmann S."/>
            <person name="Bunk B."/>
            <person name="Jeske O."/>
            <person name="Meyerdierks A."/>
            <person name="Storesund J.E."/>
            <person name="Kallscheuer N."/>
            <person name="Luecker S."/>
            <person name="Lage O.M."/>
            <person name="Pohl T."/>
            <person name="Merkel B.J."/>
            <person name="Hornburger P."/>
            <person name="Mueller R.-W."/>
            <person name="Bruemmer F."/>
            <person name="Labrenz M."/>
            <person name="Spormann A.M."/>
            <person name="Op Den Camp H."/>
            <person name="Overmann J."/>
            <person name="Amann R."/>
            <person name="Jetten M.S.M."/>
            <person name="Mascher T."/>
            <person name="Medema M.H."/>
            <person name="Devos D.P."/>
            <person name="Kaster A.-K."/>
            <person name="Ovreas L."/>
            <person name="Rohde M."/>
            <person name="Galperin M.Y."/>
            <person name="Jogler C."/>
        </authorList>
    </citation>
    <scope>NUCLEOTIDE SEQUENCE [LARGE SCALE GENOMIC DNA]</scope>
    <source>
        <strain evidence="2 3">Enr8</strain>
    </source>
</reference>
<dbReference type="Proteomes" id="UP000318878">
    <property type="component" value="Unassembled WGS sequence"/>
</dbReference>
<dbReference type="EMBL" id="SJPF01000007">
    <property type="protein sequence ID" value="TWT29688.1"/>
    <property type="molecule type" value="Genomic_DNA"/>
</dbReference>
<protein>
    <submittedName>
        <fullName evidence="2">Periplasmic folding chaperone</fullName>
    </submittedName>
</protein>
<accession>A0A5C5UUB6</accession>
<dbReference type="InterPro" id="IPR043375">
    <property type="entry name" value="FSCB"/>
</dbReference>
<feature type="compositionally biased region" description="Basic and acidic residues" evidence="1">
    <location>
        <begin position="377"/>
        <end position="398"/>
    </location>
</feature>
<keyword evidence="3" id="KW-1185">Reference proteome</keyword>
<evidence type="ECO:0000256" key="1">
    <source>
        <dbReference type="SAM" id="MobiDB-lite"/>
    </source>
</evidence>
<feature type="compositionally biased region" description="Basic and acidic residues" evidence="1">
    <location>
        <begin position="328"/>
        <end position="369"/>
    </location>
</feature>
<gene>
    <name evidence="2" type="ORF">Enr8_48760</name>
</gene>
<dbReference type="AlphaFoldDB" id="A0A5C5UUB6"/>
<dbReference type="InterPro" id="IPR027304">
    <property type="entry name" value="Trigger_fact/SurA_dom_sf"/>
</dbReference>
<dbReference type="OrthoDB" id="225509at2"/>
<feature type="compositionally biased region" description="Low complexity" evidence="1">
    <location>
        <begin position="445"/>
        <end position="457"/>
    </location>
</feature>
<dbReference type="PANTHER" id="PTHR36135">
    <property type="entry name" value="FIBROUS SHEATH CABYR-BINDING PROTEIN"/>
    <property type="match status" value="1"/>
</dbReference>
<feature type="compositionally biased region" description="Basic and acidic residues" evidence="1">
    <location>
        <begin position="306"/>
        <end position="316"/>
    </location>
</feature>
<proteinExistence type="predicted"/>
<evidence type="ECO:0000313" key="3">
    <source>
        <dbReference type="Proteomes" id="UP000318878"/>
    </source>
</evidence>
<evidence type="ECO:0000313" key="2">
    <source>
        <dbReference type="EMBL" id="TWT29688.1"/>
    </source>
</evidence>
<dbReference type="SUPFAM" id="SSF109998">
    <property type="entry name" value="Triger factor/SurA peptide-binding domain-like"/>
    <property type="match status" value="1"/>
</dbReference>
<dbReference type="GO" id="GO:0005509">
    <property type="term" value="F:calcium ion binding"/>
    <property type="evidence" value="ECO:0007669"/>
    <property type="project" value="InterPro"/>
</dbReference>
<comment type="caution">
    <text evidence="2">The sequence shown here is derived from an EMBL/GenBank/DDBJ whole genome shotgun (WGS) entry which is preliminary data.</text>
</comment>
<feature type="region of interest" description="Disordered" evidence="1">
    <location>
        <begin position="306"/>
        <end position="478"/>
    </location>
</feature>
<feature type="region of interest" description="Disordered" evidence="1">
    <location>
        <begin position="87"/>
        <end position="117"/>
    </location>
</feature>
<dbReference type="GO" id="GO:0033234">
    <property type="term" value="P:negative regulation of protein sumoylation"/>
    <property type="evidence" value="ECO:0007669"/>
    <property type="project" value="InterPro"/>
</dbReference>